<dbReference type="EMBL" id="KN818311">
    <property type="protein sequence ID" value="KIL59675.1"/>
    <property type="molecule type" value="Genomic_DNA"/>
</dbReference>
<proteinExistence type="predicted"/>
<evidence type="ECO:0000313" key="2">
    <source>
        <dbReference type="Proteomes" id="UP000054549"/>
    </source>
</evidence>
<accession>A0A0C2SA43</accession>
<keyword evidence="2" id="KW-1185">Reference proteome</keyword>
<dbReference type="InParanoid" id="A0A0C2SA43"/>
<reference evidence="1 2" key="1">
    <citation type="submission" date="2014-04" db="EMBL/GenBank/DDBJ databases">
        <title>Evolutionary Origins and Diversification of the Mycorrhizal Mutualists.</title>
        <authorList>
            <consortium name="DOE Joint Genome Institute"/>
            <consortium name="Mycorrhizal Genomics Consortium"/>
            <person name="Kohler A."/>
            <person name="Kuo A."/>
            <person name="Nagy L.G."/>
            <person name="Floudas D."/>
            <person name="Copeland A."/>
            <person name="Barry K.W."/>
            <person name="Cichocki N."/>
            <person name="Veneault-Fourrey C."/>
            <person name="LaButti K."/>
            <person name="Lindquist E.A."/>
            <person name="Lipzen A."/>
            <person name="Lundell T."/>
            <person name="Morin E."/>
            <person name="Murat C."/>
            <person name="Riley R."/>
            <person name="Ohm R."/>
            <person name="Sun H."/>
            <person name="Tunlid A."/>
            <person name="Henrissat B."/>
            <person name="Grigoriev I.V."/>
            <person name="Hibbett D.S."/>
            <person name="Martin F."/>
        </authorList>
    </citation>
    <scope>NUCLEOTIDE SEQUENCE [LARGE SCALE GENOMIC DNA]</scope>
    <source>
        <strain evidence="1 2">Koide BX008</strain>
    </source>
</reference>
<dbReference type="Proteomes" id="UP000054549">
    <property type="component" value="Unassembled WGS sequence"/>
</dbReference>
<protein>
    <submittedName>
        <fullName evidence="1">Uncharacterized protein</fullName>
    </submittedName>
</protein>
<organism evidence="1 2">
    <name type="scientific">Amanita muscaria (strain Koide BX008)</name>
    <dbReference type="NCBI Taxonomy" id="946122"/>
    <lineage>
        <taxon>Eukaryota</taxon>
        <taxon>Fungi</taxon>
        <taxon>Dikarya</taxon>
        <taxon>Basidiomycota</taxon>
        <taxon>Agaricomycotina</taxon>
        <taxon>Agaricomycetes</taxon>
        <taxon>Agaricomycetidae</taxon>
        <taxon>Agaricales</taxon>
        <taxon>Pluteineae</taxon>
        <taxon>Amanitaceae</taxon>
        <taxon>Amanita</taxon>
    </lineage>
</organism>
<dbReference type="HOGENOM" id="CLU_2677648_0_0_1"/>
<sequence length="75" mass="8085">MQGRTPFADSIANGLSPSIAIPVSFHLMVLTVKFGCGCIDFLSNGYHGRHQVSAASLASWWASRLPSKCHNRSPV</sequence>
<feature type="non-terminal residue" evidence="1">
    <location>
        <position position="75"/>
    </location>
</feature>
<dbReference type="AlphaFoldDB" id="A0A0C2SA43"/>
<name>A0A0C2SA43_AMAMK</name>
<gene>
    <name evidence="1" type="ORF">M378DRAFT_168926</name>
</gene>
<evidence type="ECO:0000313" key="1">
    <source>
        <dbReference type="EMBL" id="KIL59675.1"/>
    </source>
</evidence>